<gene>
    <name evidence="1" type="ORF">RSA13_00655</name>
</gene>
<dbReference type="GO" id="GO:0005524">
    <property type="term" value="F:ATP binding"/>
    <property type="evidence" value="ECO:0007669"/>
    <property type="project" value="UniProtKB-KW"/>
</dbReference>
<evidence type="ECO:0000313" key="1">
    <source>
        <dbReference type="EMBL" id="KTT00967.1"/>
    </source>
</evidence>
<proteinExistence type="predicted"/>
<dbReference type="RefSeq" id="WP_058708022.1">
    <property type="nucleotide sequence ID" value="NZ_LDSI01000002.1"/>
</dbReference>
<reference evidence="1 2" key="1">
    <citation type="journal article" date="2016" name="Front. Microbiol.">
        <title>Genomic Resource of Rice Seed Associated Bacteria.</title>
        <authorList>
            <person name="Midha S."/>
            <person name="Bansal K."/>
            <person name="Sharma S."/>
            <person name="Kumar N."/>
            <person name="Patil P.P."/>
            <person name="Chaudhry V."/>
            <person name="Patil P.B."/>
        </authorList>
    </citation>
    <scope>NUCLEOTIDE SEQUENCE [LARGE SCALE GENOMIC DNA]</scope>
    <source>
        <strain evidence="1 2">RSA13</strain>
    </source>
</reference>
<organism evidence="1 2">
    <name type="scientific">Pantoea stewartii</name>
    <dbReference type="NCBI Taxonomy" id="66269"/>
    <lineage>
        <taxon>Bacteria</taxon>
        <taxon>Pseudomonadati</taxon>
        <taxon>Pseudomonadota</taxon>
        <taxon>Gammaproteobacteria</taxon>
        <taxon>Enterobacterales</taxon>
        <taxon>Erwiniaceae</taxon>
        <taxon>Pantoea</taxon>
    </lineage>
</organism>
<dbReference type="AlphaFoldDB" id="A0AB34VKT8"/>
<sequence length="181" mass="20000">MNAADIRGLVVAALKNNTDAGDRVYSPRDWPTMDEDFPVLLVQTPLDVKHSLGRNAPQFTTVTTVRITCRTQAFDTEEGNTGAQQSEIALETLREQIERSIINSYELTRQIQQYQQVRSAVAVSSEGSGHIGELTVEIDVEYYQGPEDFYPVTTVPLAGIDLAVKMPDGTTQPGMIINLQE</sequence>
<evidence type="ECO:0000313" key="2">
    <source>
        <dbReference type="Proteomes" id="UP000072520"/>
    </source>
</evidence>
<keyword evidence="1" id="KW-0067">ATP-binding</keyword>
<accession>A0AB34VKT8</accession>
<dbReference type="EMBL" id="LDSI01000002">
    <property type="protein sequence ID" value="KTT00967.1"/>
    <property type="molecule type" value="Genomic_DNA"/>
</dbReference>
<keyword evidence="1" id="KW-0547">Nucleotide-binding</keyword>
<protein>
    <submittedName>
        <fullName evidence="1">ATP-binding protein</fullName>
    </submittedName>
</protein>
<dbReference type="Proteomes" id="UP000072520">
    <property type="component" value="Unassembled WGS sequence"/>
</dbReference>
<name>A0AB34VKT8_9GAMM</name>
<comment type="caution">
    <text evidence="1">The sequence shown here is derived from an EMBL/GenBank/DDBJ whole genome shotgun (WGS) entry which is preliminary data.</text>
</comment>